<dbReference type="Pfam" id="PF06574">
    <property type="entry name" value="FAD_syn"/>
    <property type="match status" value="1"/>
</dbReference>
<dbReference type="GO" id="GO:0009231">
    <property type="term" value="P:riboflavin biosynthetic process"/>
    <property type="evidence" value="ECO:0007669"/>
    <property type="project" value="InterPro"/>
</dbReference>
<comment type="catalytic activity">
    <reaction evidence="13 15">
        <text>riboflavin + ATP = FMN + ADP + H(+)</text>
        <dbReference type="Rhea" id="RHEA:14357"/>
        <dbReference type="ChEBI" id="CHEBI:15378"/>
        <dbReference type="ChEBI" id="CHEBI:30616"/>
        <dbReference type="ChEBI" id="CHEBI:57986"/>
        <dbReference type="ChEBI" id="CHEBI:58210"/>
        <dbReference type="ChEBI" id="CHEBI:456216"/>
        <dbReference type="EC" id="2.7.1.26"/>
    </reaction>
</comment>
<evidence type="ECO:0000256" key="3">
    <source>
        <dbReference type="ARBA" id="ARBA00005201"/>
    </source>
</evidence>
<gene>
    <name evidence="17" type="ORF">SAMN06309945_2363</name>
</gene>
<dbReference type="SUPFAM" id="SSF82114">
    <property type="entry name" value="Riboflavin kinase-like"/>
    <property type="match status" value="1"/>
</dbReference>
<keyword evidence="18" id="KW-1185">Reference proteome</keyword>
<keyword evidence="5 15" id="KW-0288">FMN</keyword>
<evidence type="ECO:0000256" key="14">
    <source>
        <dbReference type="ARBA" id="ARBA00049494"/>
    </source>
</evidence>
<dbReference type="FunFam" id="3.40.50.620:FF:000021">
    <property type="entry name" value="Riboflavin biosynthesis protein"/>
    <property type="match status" value="1"/>
</dbReference>
<dbReference type="PANTHER" id="PTHR22749:SF6">
    <property type="entry name" value="RIBOFLAVIN KINASE"/>
    <property type="match status" value="1"/>
</dbReference>
<evidence type="ECO:0000256" key="5">
    <source>
        <dbReference type="ARBA" id="ARBA00022643"/>
    </source>
</evidence>
<keyword evidence="4 15" id="KW-0285">Flavoprotein</keyword>
<comment type="function">
    <text evidence="1">Catalyzes the phosphorylation of riboflavin to FMN followed by the adenylation of FMN to FAD.</text>
</comment>
<evidence type="ECO:0000256" key="10">
    <source>
        <dbReference type="ARBA" id="ARBA00022827"/>
    </source>
</evidence>
<comment type="similarity">
    <text evidence="15">Belongs to the ribF family.</text>
</comment>
<dbReference type="STRING" id="123320.SAMN06309945_2363"/>
<dbReference type="NCBIfam" id="TIGR00083">
    <property type="entry name" value="ribF"/>
    <property type="match status" value="1"/>
</dbReference>
<evidence type="ECO:0000256" key="1">
    <source>
        <dbReference type="ARBA" id="ARBA00002121"/>
    </source>
</evidence>
<dbReference type="InterPro" id="IPR014729">
    <property type="entry name" value="Rossmann-like_a/b/a_fold"/>
</dbReference>
<evidence type="ECO:0000313" key="18">
    <source>
        <dbReference type="Proteomes" id="UP000190857"/>
    </source>
</evidence>
<proteinExistence type="inferred from homology"/>
<comment type="pathway">
    <text evidence="3 15">Cofactor biosynthesis; FMN biosynthesis; FMN from riboflavin (ATP route): step 1/1.</text>
</comment>
<evidence type="ECO:0000256" key="9">
    <source>
        <dbReference type="ARBA" id="ARBA00022777"/>
    </source>
</evidence>
<sequence length="311" mass="33753">MLYTDLSEIPAGYGPSAVTIGKFDGVHAGHRAVIGELLEEASARHARSVVVTFDRHPLALLKPEKCPSSLVGNRQKTDLIAQTGVDDTVLLRFDEAFSQKSPDAFVRDILVEALHAVVVLVGADFRFGHKGAGTVDTLTEFGRQHGFEVRVVEDVAPKDGRRVSSTWIRELLAQGEVRQAAELLGHLPTVSGVVVHGAKRGRELGFPTANLSPDSDGLIPSDGVYAGWLVRGDVSYPAAISVGNNPTFDGVPQKQVEAYVLDETLDLYDDVVDVKFVERLRGQVAYRGIEPLIEQMHNDVAKVRDILTQTA</sequence>
<dbReference type="InterPro" id="IPR015864">
    <property type="entry name" value="FAD_synthase"/>
</dbReference>
<dbReference type="Gene3D" id="3.40.50.620">
    <property type="entry name" value="HUPs"/>
    <property type="match status" value="1"/>
</dbReference>
<keyword evidence="12" id="KW-0511">Multifunctional enzyme</keyword>
<protein>
    <recommendedName>
        <fullName evidence="15">Riboflavin biosynthesis protein</fullName>
    </recommendedName>
    <domain>
        <recommendedName>
            <fullName evidence="15">Riboflavin kinase</fullName>
            <ecNumber evidence="15">2.7.1.26</ecNumber>
        </recommendedName>
        <alternativeName>
            <fullName evidence="15">Flavokinase</fullName>
        </alternativeName>
    </domain>
    <domain>
        <recommendedName>
            <fullName evidence="15">FMN adenylyltransferase</fullName>
            <ecNumber evidence="15">2.7.7.2</ecNumber>
        </recommendedName>
        <alternativeName>
            <fullName evidence="15">FAD pyrophosphorylase</fullName>
        </alternativeName>
        <alternativeName>
            <fullName evidence="15">FAD synthase</fullName>
        </alternativeName>
    </domain>
</protein>
<feature type="domain" description="Riboflavin kinase" evidence="16">
    <location>
        <begin position="183"/>
        <end position="308"/>
    </location>
</feature>
<evidence type="ECO:0000256" key="12">
    <source>
        <dbReference type="ARBA" id="ARBA00023268"/>
    </source>
</evidence>
<evidence type="ECO:0000313" key="17">
    <source>
        <dbReference type="EMBL" id="SKC64375.1"/>
    </source>
</evidence>
<dbReference type="NCBIfam" id="NF004160">
    <property type="entry name" value="PRK05627.1-3"/>
    <property type="match status" value="1"/>
</dbReference>
<dbReference type="GO" id="GO:0003919">
    <property type="term" value="F:FMN adenylyltransferase activity"/>
    <property type="evidence" value="ECO:0007669"/>
    <property type="project" value="UniProtKB-UniRule"/>
</dbReference>
<evidence type="ECO:0000256" key="7">
    <source>
        <dbReference type="ARBA" id="ARBA00022695"/>
    </source>
</evidence>
<dbReference type="PANTHER" id="PTHR22749">
    <property type="entry name" value="RIBOFLAVIN KINASE/FMN ADENYLYLTRANSFERASE"/>
    <property type="match status" value="1"/>
</dbReference>
<dbReference type="PIRSF" id="PIRSF004491">
    <property type="entry name" value="FAD_Synth"/>
    <property type="match status" value="1"/>
</dbReference>
<dbReference type="InterPro" id="IPR023468">
    <property type="entry name" value="Riboflavin_kinase"/>
</dbReference>
<evidence type="ECO:0000259" key="16">
    <source>
        <dbReference type="SMART" id="SM00904"/>
    </source>
</evidence>
<keyword evidence="11 15" id="KW-0067">ATP-binding</keyword>
<keyword evidence="8 15" id="KW-0547">Nucleotide-binding</keyword>
<dbReference type="InterPro" id="IPR023465">
    <property type="entry name" value="Riboflavin_kinase_dom_sf"/>
</dbReference>
<keyword evidence="10 15" id="KW-0274">FAD</keyword>
<dbReference type="SUPFAM" id="SSF52374">
    <property type="entry name" value="Nucleotidylyl transferase"/>
    <property type="match status" value="1"/>
</dbReference>
<dbReference type="EMBL" id="FUZP01000002">
    <property type="protein sequence ID" value="SKC64375.1"/>
    <property type="molecule type" value="Genomic_DNA"/>
</dbReference>
<keyword evidence="9 15" id="KW-0418">Kinase</keyword>
<dbReference type="InterPro" id="IPR015865">
    <property type="entry name" value="Riboflavin_kinase_bac/euk"/>
</dbReference>
<evidence type="ECO:0000256" key="4">
    <source>
        <dbReference type="ARBA" id="ARBA00022630"/>
    </source>
</evidence>
<accession>A0A1T5KLM5</accession>
<dbReference type="Gene3D" id="2.40.30.30">
    <property type="entry name" value="Riboflavin kinase-like"/>
    <property type="match status" value="1"/>
</dbReference>
<dbReference type="GO" id="GO:0009398">
    <property type="term" value="P:FMN biosynthetic process"/>
    <property type="evidence" value="ECO:0007669"/>
    <property type="project" value="UniProtKB-UniRule"/>
</dbReference>
<dbReference type="UniPathway" id="UPA00276">
    <property type="reaction ID" value="UER00406"/>
</dbReference>
<dbReference type="InterPro" id="IPR002606">
    <property type="entry name" value="Riboflavin_kinase_bac"/>
</dbReference>
<comment type="catalytic activity">
    <reaction evidence="14 15">
        <text>FMN + ATP + H(+) = FAD + diphosphate</text>
        <dbReference type="Rhea" id="RHEA:17237"/>
        <dbReference type="ChEBI" id="CHEBI:15378"/>
        <dbReference type="ChEBI" id="CHEBI:30616"/>
        <dbReference type="ChEBI" id="CHEBI:33019"/>
        <dbReference type="ChEBI" id="CHEBI:57692"/>
        <dbReference type="ChEBI" id="CHEBI:58210"/>
        <dbReference type="EC" id="2.7.7.2"/>
    </reaction>
</comment>
<evidence type="ECO:0000256" key="6">
    <source>
        <dbReference type="ARBA" id="ARBA00022679"/>
    </source>
</evidence>
<dbReference type="SMART" id="SM00904">
    <property type="entry name" value="Flavokinase"/>
    <property type="match status" value="1"/>
</dbReference>
<evidence type="ECO:0000256" key="11">
    <source>
        <dbReference type="ARBA" id="ARBA00022840"/>
    </source>
</evidence>
<dbReference type="Pfam" id="PF01687">
    <property type="entry name" value="Flavokinase"/>
    <property type="match status" value="1"/>
</dbReference>
<comment type="pathway">
    <text evidence="2 15">Cofactor biosynthesis; FAD biosynthesis; FAD from FMN: step 1/1.</text>
</comment>
<organism evidence="17 18">
    <name type="scientific">Okibacterium fritillariae</name>
    <dbReference type="NCBI Taxonomy" id="123320"/>
    <lineage>
        <taxon>Bacteria</taxon>
        <taxon>Bacillati</taxon>
        <taxon>Actinomycetota</taxon>
        <taxon>Actinomycetes</taxon>
        <taxon>Micrococcales</taxon>
        <taxon>Microbacteriaceae</taxon>
        <taxon>Okibacterium</taxon>
    </lineage>
</organism>
<name>A0A1T5KLM5_9MICO</name>
<dbReference type="Proteomes" id="UP000190857">
    <property type="component" value="Unassembled WGS sequence"/>
</dbReference>
<evidence type="ECO:0000256" key="13">
    <source>
        <dbReference type="ARBA" id="ARBA00047880"/>
    </source>
</evidence>
<dbReference type="GO" id="GO:0005524">
    <property type="term" value="F:ATP binding"/>
    <property type="evidence" value="ECO:0007669"/>
    <property type="project" value="UniProtKB-UniRule"/>
</dbReference>
<evidence type="ECO:0000256" key="2">
    <source>
        <dbReference type="ARBA" id="ARBA00004726"/>
    </source>
</evidence>
<evidence type="ECO:0000256" key="8">
    <source>
        <dbReference type="ARBA" id="ARBA00022741"/>
    </source>
</evidence>
<evidence type="ECO:0000256" key="15">
    <source>
        <dbReference type="PIRNR" id="PIRNR004491"/>
    </source>
</evidence>
<reference evidence="17 18" key="1">
    <citation type="submission" date="2017-02" db="EMBL/GenBank/DDBJ databases">
        <authorList>
            <person name="Peterson S.W."/>
        </authorList>
    </citation>
    <scope>NUCLEOTIDE SEQUENCE [LARGE SCALE GENOMIC DNA]</scope>
    <source>
        <strain evidence="17 18">VKM Ac-2059</strain>
    </source>
</reference>
<dbReference type="EC" id="2.7.7.2" evidence="15"/>
<keyword evidence="7 15" id="KW-0548">Nucleotidyltransferase</keyword>
<dbReference type="AlphaFoldDB" id="A0A1T5KLM5"/>
<dbReference type="FunFam" id="2.40.30.30:FF:000003">
    <property type="entry name" value="Riboflavin biosynthesis protein"/>
    <property type="match status" value="1"/>
</dbReference>
<keyword evidence="6 15" id="KW-0808">Transferase</keyword>
<dbReference type="UniPathway" id="UPA00277">
    <property type="reaction ID" value="UER00407"/>
</dbReference>
<dbReference type="GO" id="GO:0006747">
    <property type="term" value="P:FAD biosynthetic process"/>
    <property type="evidence" value="ECO:0007669"/>
    <property type="project" value="UniProtKB-UniRule"/>
</dbReference>
<dbReference type="GO" id="GO:0008531">
    <property type="term" value="F:riboflavin kinase activity"/>
    <property type="evidence" value="ECO:0007669"/>
    <property type="project" value="UniProtKB-UniRule"/>
</dbReference>
<dbReference type="CDD" id="cd02064">
    <property type="entry name" value="FAD_synthetase_N"/>
    <property type="match status" value="1"/>
</dbReference>
<dbReference type="EC" id="2.7.1.26" evidence="15"/>